<comment type="caution">
    <text evidence="1">The sequence shown here is derived from an EMBL/GenBank/DDBJ whole genome shotgun (WGS) entry which is preliminary data.</text>
</comment>
<evidence type="ECO:0000313" key="2">
    <source>
        <dbReference type="Proteomes" id="UP000286415"/>
    </source>
</evidence>
<organism evidence="1 2">
    <name type="scientific">Clonorchis sinensis</name>
    <name type="common">Chinese liver fluke</name>
    <dbReference type="NCBI Taxonomy" id="79923"/>
    <lineage>
        <taxon>Eukaryota</taxon>
        <taxon>Metazoa</taxon>
        <taxon>Spiralia</taxon>
        <taxon>Lophotrochozoa</taxon>
        <taxon>Platyhelminthes</taxon>
        <taxon>Trematoda</taxon>
        <taxon>Digenea</taxon>
        <taxon>Opisthorchiida</taxon>
        <taxon>Opisthorchiata</taxon>
        <taxon>Opisthorchiidae</taxon>
        <taxon>Clonorchis</taxon>
    </lineage>
</organism>
<proteinExistence type="predicted"/>
<protein>
    <submittedName>
        <fullName evidence="1">Uncharacterized protein</fullName>
    </submittedName>
</protein>
<reference evidence="1 2" key="2">
    <citation type="journal article" date="2021" name="Genomics">
        <title>High-quality reference genome for Clonorchis sinensis.</title>
        <authorList>
            <person name="Young N.D."/>
            <person name="Stroehlein A.J."/>
            <person name="Kinkar L."/>
            <person name="Wang T."/>
            <person name="Sohn W.M."/>
            <person name="Chang B.C.H."/>
            <person name="Kaur P."/>
            <person name="Weisz D."/>
            <person name="Dudchenko O."/>
            <person name="Aiden E.L."/>
            <person name="Korhonen P.K."/>
            <person name="Gasser R.B."/>
        </authorList>
    </citation>
    <scope>NUCLEOTIDE SEQUENCE [LARGE SCALE GENOMIC DNA]</scope>
    <source>
        <strain evidence="1">Cs-k2</strain>
    </source>
</reference>
<keyword evidence="2" id="KW-1185">Reference proteome</keyword>
<dbReference type="AlphaFoldDB" id="A0A3R7GBQ4"/>
<reference evidence="1 2" key="1">
    <citation type="journal article" date="2018" name="Biotechnol. Adv.">
        <title>Improved genomic resources and new bioinformatic workflow for the carcinogenic parasite Clonorchis sinensis: Biotechnological implications.</title>
        <authorList>
            <person name="Wang D."/>
            <person name="Korhonen P.K."/>
            <person name="Gasser R.B."/>
            <person name="Young N.D."/>
        </authorList>
    </citation>
    <scope>NUCLEOTIDE SEQUENCE [LARGE SCALE GENOMIC DNA]</scope>
    <source>
        <strain evidence="1">Cs-k2</strain>
    </source>
</reference>
<dbReference type="EMBL" id="NIRI02000013">
    <property type="protein sequence ID" value="KAG5452859.1"/>
    <property type="molecule type" value="Genomic_DNA"/>
</dbReference>
<sequence length="175" mass="19416">MVPCKGVFRFQSCICELRTTLTLSVKFTHRKVPGSNPTFACRLPLSRLGQPGSIPALVLPSGGTAVVHQKSAIAKRFFASQKCIHYLVSLMGYLRTPKKTTRYDYLNRIPWRPKTWCLPVKESHIGVELEVAQWLKRKFIDRKVCGSNSTSASRVLLSGVGQPDSISAIMLPSVA</sequence>
<dbReference type="InParanoid" id="A0A3R7GBQ4"/>
<gene>
    <name evidence="1" type="ORF">CSKR_111356</name>
</gene>
<accession>A0A3R7GBQ4</accession>
<name>A0A3R7GBQ4_CLOSI</name>
<evidence type="ECO:0000313" key="1">
    <source>
        <dbReference type="EMBL" id="KAG5452859.1"/>
    </source>
</evidence>
<dbReference type="Proteomes" id="UP000286415">
    <property type="component" value="Unassembled WGS sequence"/>
</dbReference>